<dbReference type="EMBL" id="BMAW01001843">
    <property type="protein sequence ID" value="GFS75879.1"/>
    <property type="molecule type" value="Genomic_DNA"/>
</dbReference>
<reference evidence="1" key="1">
    <citation type="submission" date="2020-08" db="EMBL/GenBank/DDBJ databases">
        <title>Multicomponent nature underlies the extraordinary mechanical properties of spider dragline silk.</title>
        <authorList>
            <person name="Kono N."/>
            <person name="Nakamura H."/>
            <person name="Mori M."/>
            <person name="Yoshida Y."/>
            <person name="Ohtoshi R."/>
            <person name="Malay A.D."/>
            <person name="Moran D.A.P."/>
            <person name="Tomita M."/>
            <person name="Numata K."/>
            <person name="Arakawa K."/>
        </authorList>
    </citation>
    <scope>NUCLEOTIDE SEQUENCE</scope>
</reference>
<gene>
    <name evidence="1" type="ORF">NPIL_378621</name>
</gene>
<dbReference type="AlphaFoldDB" id="A0A8X6T2X1"/>
<accession>A0A8X6T2X1</accession>
<sequence>MATRQHILASLATLSRRRAGYGRHLRQMAASRVFGPWPAALRFQVKKSCYPVLAMQPYTALLGSTLAIFTRREGDTKPVSVRECSMPKVFVVEILSSNPWIDLLLAWKQKY</sequence>
<dbReference type="Proteomes" id="UP000887013">
    <property type="component" value="Unassembled WGS sequence"/>
</dbReference>
<evidence type="ECO:0000313" key="2">
    <source>
        <dbReference type="Proteomes" id="UP000887013"/>
    </source>
</evidence>
<organism evidence="1 2">
    <name type="scientific">Nephila pilipes</name>
    <name type="common">Giant wood spider</name>
    <name type="synonym">Nephila maculata</name>
    <dbReference type="NCBI Taxonomy" id="299642"/>
    <lineage>
        <taxon>Eukaryota</taxon>
        <taxon>Metazoa</taxon>
        <taxon>Ecdysozoa</taxon>
        <taxon>Arthropoda</taxon>
        <taxon>Chelicerata</taxon>
        <taxon>Arachnida</taxon>
        <taxon>Araneae</taxon>
        <taxon>Araneomorphae</taxon>
        <taxon>Entelegynae</taxon>
        <taxon>Araneoidea</taxon>
        <taxon>Nephilidae</taxon>
        <taxon>Nephila</taxon>
    </lineage>
</organism>
<evidence type="ECO:0000313" key="1">
    <source>
        <dbReference type="EMBL" id="GFS75879.1"/>
    </source>
</evidence>
<keyword evidence="2" id="KW-1185">Reference proteome</keyword>
<name>A0A8X6T2X1_NEPPI</name>
<proteinExistence type="predicted"/>
<protein>
    <submittedName>
        <fullName evidence="1">Uncharacterized protein</fullName>
    </submittedName>
</protein>
<comment type="caution">
    <text evidence="1">The sequence shown here is derived from an EMBL/GenBank/DDBJ whole genome shotgun (WGS) entry which is preliminary data.</text>
</comment>